<dbReference type="AlphaFoldDB" id="A0A2M7YIM4"/>
<dbReference type="EMBL" id="PFWH01000142">
    <property type="protein sequence ID" value="PJA62826.1"/>
    <property type="molecule type" value="Genomic_DNA"/>
</dbReference>
<comment type="caution">
    <text evidence="1">The sequence shown here is derived from an EMBL/GenBank/DDBJ whole genome shotgun (WGS) entry which is preliminary data.</text>
</comment>
<reference evidence="2" key="1">
    <citation type="submission" date="2017-09" db="EMBL/GenBank/DDBJ databases">
        <title>Depth-based differentiation of microbial function through sediment-hosted aquifers and enrichment of novel symbionts in the deep terrestrial subsurface.</title>
        <authorList>
            <person name="Probst A.J."/>
            <person name="Ladd B."/>
            <person name="Jarett J.K."/>
            <person name="Geller-Mcgrath D.E."/>
            <person name="Sieber C.M.K."/>
            <person name="Emerson J.B."/>
            <person name="Anantharaman K."/>
            <person name="Thomas B.C."/>
            <person name="Malmstrom R."/>
            <person name="Stieglmeier M."/>
            <person name="Klingl A."/>
            <person name="Woyke T."/>
            <person name="Ryan C.M."/>
            <person name="Banfield J.F."/>
        </authorList>
    </citation>
    <scope>NUCLEOTIDE SEQUENCE [LARGE SCALE GENOMIC DNA]</scope>
</reference>
<gene>
    <name evidence="1" type="ORF">CO161_04360</name>
</gene>
<name>A0A2M7YIM4_9BACT</name>
<dbReference type="Proteomes" id="UP000229026">
    <property type="component" value="Unassembled WGS sequence"/>
</dbReference>
<sequence>MRTNARCFPFIPPGISPFIPPGISPFIPPGISPFRRLFLIALIFQRYFITITISDCAKDYRCATIHNKRANI</sequence>
<evidence type="ECO:0000313" key="2">
    <source>
        <dbReference type="Proteomes" id="UP000229026"/>
    </source>
</evidence>
<accession>A0A2M7YIM4</accession>
<proteinExistence type="predicted"/>
<evidence type="ECO:0000313" key="1">
    <source>
        <dbReference type="EMBL" id="PJA62826.1"/>
    </source>
</evidence>
<organism evidence="1 2">
    <name type="scientific">Candidatus Portnoybacteria bacterium CG_4_9_14_3_um_filter_44_9</name>
    <dbReference type="NCBI Taxonomy" id="1974806"/>
    <lineage>
        <taxon>Bacteria</taxon>
        <taxon>Candidatus Portnoyibacteriota</taxon>
    </lineage>
</organism>
<protein>
    <submittedName>
        <fullName evidence="1">Uncharacterized protein</fullName>
    </submittedName>
</protein>